<feature type="transmembrane region" description="Helical" evidence="1">
    <location>
        <begin position="159"/>
        <end position="180"/>
    </location>
</feature>
<keyword evidence="1" id="KW-0812">Transmembrane</keyword>
<evidence type="ECO:0000313" key="3">
    <source>
        <dbReference type="Proteomes" id="UP001595807"/>
    </source>
</evidence>
<organism evidence="2 3">
    <name type="scientific">Streptococcus caprae</name>
    <dbReference type="NCBI Taxonomy" id="1640501"/>
    <lineage>
        <taxon>Bacteria</taxon>
        <taxon>Bacillati</taxon>
        <taxon>Bacillota</taxon>
        <taxon>Bacilli</taxon>
        <taxon>Lactobacillales</taxon>
        <taxon>Streptococcaceae</taxon>
        <taxon>Streptococcus</taxon>
    </lineage>
</organism>
<accession>A0ABV8CSM2</accession>
<dbReference type="EMBL" id="JBHRZV010000002">
    <property type="protein sequence ID" value="MFC3927057.1"/>
    <property type="molecule type" value="Genomic_DNA"/>
</dbReference>
<evidence type="ECO:0000313" key="2">
    <source>
        <dbReference type="EMBL" id="MFC3927057.1"/>
    </source>
</evidence>
<name>A0ABV8CSM2_9STRE</name>
<proteinExistence type="predicted"/>
<feature type="transmembrane region" description="Helical" evidence="1">
    <location>
        <begin position="233"/>
        <end position="253"/>
    </location>
</feature>
<keyword evidence="1" id="KW-1133">Transmembrane helix</keyword>
<reference evidence="3" key="1">
    <citation type="journal article" date="2019" name="Int. J. Syst. Evol. Microbiol.">
        <title>The Global Catalogue of Microorganisms (GCM) 10K type strain sequencing project: providing services to taxonomists for standard genome sequencing and annotation.</title>
        <authorList>
            <consortium name="The Broad Institute Genomics Platform"/>
            <consortium name="The Broad Institute Genome Sequencing Center for Infectious Disease"/>
            <person name="Wu L."/>
            <person name="Ma J."/>
        </authorList>
    </citation>
    <scope>NUCLEOTIDE SEQUENCE [LARGE SCALE GENOMIC DNA]</scope>
    <source>
        <strain evidence="3">CCUG 67170</strain>
    </source>
</reference>
<evidence type="ECO:0000256" key="1">
    <source>
        <dbReference type="SAM" id="Phobius"/>
    </source>
</evidence>
<protein>
    <submittedName>
        <fullName evidence="2">ABC transporter permease</fullName>
    </submittedName>
</protein>
<feature type="transmembrane region" description="Helical" evidence="1">
    <location>
        <begin position="56"/>
        <end position="81"/>
    </location>
</feature>
<keyword evidence="3" id="KW-1185">Reference proteome</keyword>
<feature type="transmembrane region" description="Helical" evidence="1">
    <location>
        <begin position="111"/>
        <end position="134"/>
    </location>
</feature>
<feature type="transmembrane region" description="Helical" evidence="1">
    <location>
        <begin position="192"/>
        <end position="213"/>
    </location>
</feature>
<keyword evidence="1" id="KW-0472">Membrane</keyword>
<sequence length="266" mass="30114">MFKKLVKYDFKSVGKWYLLLNAITLAIALLLGFAISNFSNYEETQYSFGVSQASSVLNSVLILSFGILISAVIISTLVIVVNRFRTNVLGREGYLTLTLPASIHEIILSKLCVATLLTFFNIFVIIVSIVLLILPSSGISEFIEAFKELTRLFTYGNTYLGLLFFIISSISGTLMIYFSIAIGQLFNERRLLMAFVAYFGLFILSSIVGQYFFGGYVFTQLIYVASQDYNLIVRNYMLIAIFYSIMTSLLFYFGTHYIMKNKLNLE</sequence>
<feature type="transmembrane region" description="Helical" evidence="1">
    <location>
        <begin position="16"/>
        <end position="36"/>
    </location>
</feature>
<gene>
    <name evidence="2" type="ORF">ACFORF_00205</name>
</gene>
<dbReference type="RefSeq" id="WP_380424155.1">
    <property type="nucleotide sequence ID" value="NZ_JBHRZV010000002.1"/>
</dbReference>
<comment type="caution">
    <text evidence="2">The sequence shown here is derived from an EMBL/GenBank/DDBJ whole genome shotgun (WGS) entry which is preliminary data.</text>
</comment>
<dbReference type="Proteomes" id="UP001595807">
    <property type="component" value="Unassembled WGS sequence"/>
</dbReference>